<dbReference type="Gene3D" id="1.25.40.10">
    <property type="entry name" value="Tetratricopeptide repeat domain"/>
    <property type="match status" value="1"/>
</dbReference>
<comment type="caution">
    <text evidence="1">The sequence shown here is derived from an EMBL/GenBank/DDBJ whole genome shotgun (WGS) entry which is preliminary data.</text>
</comment>
<keyword evidence="2" id="KW-1185">Reference proteome</keyword>
<gene>
    <name evidence="1" type="ORF">FHR82_000767</name>
</gene>
<accession>A0A7W7VC17</accession>
<reference evidence="1 2" key="1">
    <citation type="submission" date="2020-08" db="EMBL/GenBank/DDBJ databases">
        <title>Genomic Encyclopedia of Type Strains, Phase III (KMG-III): the genomes of soil and plant-associated and newly described type strains.</title>
        <authorList>
            <person name="Whitman W."/>
        </authorList>
    </citation>
    <scope>NUCLEOTIDE SEQUENCE [LARGE SCALE GENOMIC DNA]</scope>
    <source>
        <strain evidence="1 2">CECT 8960</strain>
    </source>
</reference>
<name>A0A7W7VC17_9PSEU</name>
<evidence type="ECO:0000313" key="2">
    <source>
        <dbReference type="Proteomes" id="UP000520767"/>
    </source>
</evidence>
<evidence type="ECO:0000313" key="1">
    <source>
        <dbReference type="EMBL" id="MBB4904557.1"/>
    </source>
</evidence>
<proteinExistence type="predicted"/>
<dbReference type="SUPFAM" id="SSF48452">
    <property type="entry name" value="TPR-like"/>
    <property type="match status" value="1"/>
</dbReference>
<sequence length="278" mass="29835">MSEHTRVLDLVQAVDLDEHGAAAVGAWLAAHRAEVVAAVLACDRDTARGLGTRLAAAVWPSARLLRDPRWWTELAEAGEALAIADREPGVLADLLHRAAATFAEGGDRAVAEERWVRALAVLRRDGLPGQDRVLAALGSLYRDWRRLGKALDAYLGLVDVRRDAGDQPGTAAALAEVGTTMHAAGRVRSAMAYFDQADEIMGRTGAAPAEHARVLVWSGRTRWEQGNHNAARNRWSQALALLVDVDEEEANRVRALLAGDLDFPYLSNTSSSPSGGVG</sequence>
<dbReference type="Proteomes" id="UP000520767">
    <property type="component" value="Unassembled WGS sequence"/>
</dbReference>
<protein>
    <submittedName>
        <fullName evidence="1">Tetratricopeptide (TPR) repeat protein</fullName>
    </submittedName>
</protein>
<dbReference type="InterPro" id="IPR011990">
    <property type="entry name" value="TPR-like_helical_dom_sf"/>
</dbReference>
<dbReference type="RefSeq" id="WP_184808793.1">
    <property type="nucleotide sequence ID" value="NZ_JACHJQ010000001.1"/>
</dbReference>
<organism evidence="1 2">
    <name type="scientific">Actinophytocola algeriensis</name>
    <dbReference type="NCBI Taxonomy" id="1768010"/>
    <lineage>
        <taxon>Bacteria</taxon>
        <taxon>Bacillati</taxon>
        <taxon>Actinomycetota</taxon>
        <taxon>Actinomycetes</taxon>
        <taxon>Pseudonocardiales</taxon>
        <taxon>Pseudonocardiaceae</taxon>
    </lineage>
</organism>
<dbReference type="AlphaFoldDB" id="A0A7W7VC17"/>
<dbReference type="EMBL" id="JACHJQ010000001">
    <property type="protein sequence ID" value="MBB4904557.1"/>
    <property type="molecule type" value="Genomic_DNA"/>
</dbReference>